<organism evidence="2 3">
    <name type="scientific">Psychromarinibacter halotolerans</name>
    <dbReference type="NCBI Taxonomy" id="1775175"/>
    <lineage>
        <taxon>Bacteria</taxon>
        <taxon>Pseudomonadati</taxon>
        <taxon>Pseudomonadota</taxon>
        <taxon>Alphaproteobacteria</taxon>
        <taxon>Rhodobacterales</taxon>
        <taxon>Paracoccaceae</taxon>
        <taxon>Psychromarinibacter</taxon>
    </lineage>
</organism>
<accession>A0ABV7H1T9</accession>
<evidence type="ECO:0000256" key="1">
    <source>
        <dbReference type="SAM" id="MobiDB-lite"/>
    </source>
</evidence>
<evidence type="ECO:0000313" key="3">
    <source>
        <dbReference type="Proteomes" id="UP001595632"/>
    </source>
</evidence>
<dbReference type="Pfam" id="PF13730">
    <property type="entry name" value="HTH_36"/>
    <property type="match status" value="1"/>
</dbReference>
<sequence length="219" mass="23567">MSHKANRWLADLDPASLSNSEFRILFHLCDCHNPSAGCYPSQEYLLRATGVSNGTLNNALKAMEGRGLVRRERRFDGRTKKQLSTLYVLGFELSDPEEPSPETGDGPTPDIGDGPTPKTGDGADSKKTAIPSPKNGRSRLQPTGDKPVKNQKGTRRALPPGGKTLEGAAHFWAAKIADPEAYVPPSAVSLALAEFMLREGLVGREALRQRGIDLPAVPA</sequence>
<dbReference type="RefSeq" id="WP_275635129.1">
    <property type="nucleotide sequence ID" value="NZ_JARGYD010000020.1"/>
</dbReference>
<keyword evidence="3" id="KW-1185">Reference proteome</keyword>
<protein>
    <submittedName>
        <fullName evidence="2">Helix-turn-helix domain-containing protein</fullName>
    </submittedName>
</protein>
<dbReference type="InterPro" id="IPR036390">
    <property type="entry name" value="WH_DNA-bd_sf"/>
</dbReference>
<dbReference type="Proteomes" id="UP001595632">
    <property type="component" value="Unassembled WGS sequence"/>
</dbReference>
<gene>
    <name evidence="2" type="ORF">ACFOGP_21535</name>
</gene>
<proteinExistence type="predicted"/>
<dbReference type="EMBL" id="JBHRTB010000010">
    <property type="protein sequence ID" value="MFC3145317.1"/>
    <property type="molecule type" value="Genomic_DNA"/>
</dbReference>
<reference evidence="3" key="1">
    <citation type="journal article" date="2019" name="Int. J. Syst. Evol. Microbiol.">
        <title>The Global Catalogue of Microorganisms (GCM) 10K type strain sequencing project: providing services to taxonomists for standard genome sequencing and annotation.</title>
        <authorList>
            <consortium name="The Broad Institute Genomics Platform"/>
            <consortium name="The Broad Institute Genome Sequencing Center for Infectious Disease"/>
            <person name="Wu L."/>
            <person name="Ma J."/>
        </authorList>
    </citation>
    <scope>NUCLEOTIDE SEQUENCE [LARGE SCALE GENOMIC DNA]</scope>
    <source>
        <strain evidence="3">KCTC 52366</strain>
    </source>
</reference>
<dbReference type="Gene3D" id="1.10.10.10">
    <property type="entry name" value="Winged helix-like DNA-binding domain superfamily/Winged helix DNA-binding domain"/>
    <property type="match status" value="1"/>
</dbReference>
<feature type="compositionally biased region" description="Low complexity" evidence="1">
    <location>
        <begin position="103"/>
        <end position="120"/>
    </location>
</feature>
<evidence type="ECO:0000313" key="2">
    <source>
        <dbReference type="EMBL" id="MFC3145317.1"/>
    </source>
</evidence>
<dbReference type="SUPFAM" id="SSF46785">
    <property type="entry name" value="Winged helix' DNA-binding domain"/>
    <property type="match status" value="1"/>
</dbReference>
<name>A0ABV7H1T9_9RHOB</name>
<feature type="region of interest" description="Disordered" evidence="1">
    <location>
        <begin position="92"/>
        <end position="163"/>
    </location>
</feature>
<comment type="caution">
    <text evidence="2">The sequence shown here is derived from an EMBL/GenBank/DDBJ whole genome shotgun (WGS) entry which is preliminary data.</text>
</comment>
<dbReference type="InterPro" id="IPR036388">
    <property type="entry name" value="WH-like_DNA-bd_sf"/>
</dbReference>